<dbReference type="EMBL" id="PP895363">
    <property type="protein sequence ID" value="XCI78015.1"/>
    <property type="molecule type" value="Genomic_DNA"/>
</dbReference>
<evidence type="ECO:0000313" key="1">
    <source>
        <dbReference type="EMBL" id="XCI78015.1"/>
    </source>
</evidence>
<accession>A0AAU8HZZ4</accession>
<protein>
    <submittedName>
        <fullName evidence="1">Uncharacterized protein</fullName>
    </submittedName>
</protein>
<name>A0AAU8HZZ4_9CAUD</name>
<organism evidence="1">
    <name type="scientific">Klebsiella phage FKP3</name>
    <dbReference type="NCBI Taxonomy" id="3231233"/>
    <lineage>
        <taxon>Viruses</taxon>
        <taxon>Duplodnaviria</taxon>
        <taxon>Heunggongvirae</taxon>
        <taxon>Uroviricota</taxon>
        <taxon>Caudoviricetes</taxon>
        <taxon>Stephanstirmvirinae</taxon>
        <taxon>Justusliebigvirus</taxon>
    </lineage>
</organism>
<reference evidence="1" key="1">
    <citation type="submission" date="2024-06" db="EMBL/GenBank/DDBJ databases">
        <title>High activity and specificity of bacteriophage cocktails against carbapenem-resistant Klebsiella pneumoniae belonging to high-risk clones CG258 and ST307.</title>
        <authorList>
            <person name="Jimenez Quiceno J."/>
            <person name="Salazar Ospina L."/>
            <person name="Tellez Carrasquilla S."/>
        </authorList>
    </citation>
    <scope>NUCLEOTIDE SEQUENCE</scope>
</reference>
<sequence>MKHIKIRVLKRNYASFRDVTVGKVYAAFVLDPYENVPEAYWGYPGQRNDDTASLCFRDDEEYPCACGYDATVNECFEIVE</sequence>
<proteinExistence type="predicted"/>